<comment type="caution">
    <text evidence="1">The sequence shown here is derived from an EMBL/GenBank/DDBJ whole genome shotgun (WGS) entry which is preliminary data.</text>
</comment>
<reference evidence="1" key="1">
    <citation type="journal article" date="2023" name="Mol. Phylogenet. Evol.">
        <title>Genome-scale phylogeny and comparative genomics of the fungal order Sordariales.</title>
        <authorList>
            <person name="Hensen N."/>
            <person name="Bonometti L."/>
            <person name="Westerberg I."/>
            <person name="Brannstrom I.O."/>
            <person name="Guillou S."/>
            <person name="Cros-Aarteil S."/>
            <person name="Calhoun S."/>
            <person name="Haridas S."/>
            <person name="Kuo A."/>
            <person name="Mondo S."/>
            <person name="Pangilinan J."/>
            <person name="Riley R."/>
            <person name="LaButti K."/>
            <person name="Andreopoulos B."/>
            <person name="Lipzen A."/>
            <person name="Chen C."/>
            <person name="Yan M."/>
            <person name="Daum C."/>
            <person name="Ng V."/>
            <person name="Clum A."/>
            <person name="Steindorff A."/>
            <person name="Ohm R.A."/>
            <person name="Martin F."/>
            <person name="Silar P."/>
            <person name="Natvig D.O."/>
            <person name="Lalanne C."/>
            <person name="Gautier V."/>
            <person name="Ament-Velasquez S.L."/>
            <person name="Kruys A."/>
            <person name="Hutchinson M.I."/>
            <person name="Powell A.J."/>
            <person name="Barry K."/>
            <person name="Miller A.N."/>
            <person name="Grigoriev I.V."/>
            <person name="Debuchy R."/>
            <person name="Gladieux P."/>
            <person name="Hiltunen Thoren M."/>
            <person name="Johannesson H."/>
        </authorList>
    </citation>
    <scope>NUCLEOTIDE SEQUENCE</scope>
    <source>
        <strain evidence="1">PSN324</strain>
    </source>
</reference>
<keyword evidence="2" id="KW-1185">Reference proteome</keyword>
<gene>
    <name evidence="1" type="ORF">QBC42DRAFT_266289</name>
</gene>
<reference evidence="1" key="2">
    <citation type="submission" date="2023-06" db="EMBL/GenBank/DDBJ databases">
        <authorList>
            <consortium name="Lawrence Berkeley National Laboratory"/>
            <person name="Mondo S.J."/>
            <person name="Hensen N."/>
            <person name="Bonometti L."/>
            <person name="Westerberg I."/>
            <person name="Brannstrom I.O."/>
            <person name="Guillou S."/>
            <person name="Cros-Aarteil S."/>
            <person name="Calhoun S."/>
            <person name="Haridas S."/>
            <person name="Kuo A."/>
            <person name="Pangilinan J."/>
            <person name="Riley R."/>
            <person name="Labutti K."/>
            <person name="Andreopoulos B."/>
            <person name="Lipzen A."/>
            <person name="Chen C."/>
            <person name="Yanf M."/>
            <person name="Daum C."/>
            <person name="Ng V."/>
            <person name="Clum A."/>
            <person name="Steindorff A."/>
            <person name="Ohm R."/>
            <person name="Martin F."/>
            <person name="Silar P."/>
            <person name="Natvig D."/>
            <person name="Lalanne C."/>
            <person name="Gautier V."/>
            <person name="Ament-Velasquez S.L."/>
            <person name="Kruys A."/>
            <person name="Hutchinson M.I."/>
            <person name="Powell A.J."/>
            <person name="Barry K."/>
            <person name="Miller A.N."/>
            <person name="Grigoriev I.V."/>
            <person name="Debuchy R."/>
            <person name="Gladieux P."/>
            <person name="Thoren M.H."/>
            <person name="Johannesson H."/>
        </authorList>
    </citation>
    <scope>NUCLEOTIDE SEQUENCE</scope>
    <source>
        <strain evidence="1">PSN324</strain>
    </source>
</reference>
<dbReference type="AlphaFoldDB" id="A0AAV9HQZ7"/>
<protein>
    <recommendedName>
        <fullName evidence="3">Fungal N-terminal domain-containing protein</fullName>
    </recommendedName>
</protein>
<accession>A0AAV9HQZ7</accession>
<evidence type="ECO:0000313" key="2">
    <source>
        <dbReference type="Proteomes" id="UP001321749"/>
    </source>
</evidence>
<proteinExistence type="predicted"/>
<evidence type="ECO:0008006" key="3">
    <source>
        <dbReference type="Google" id="ProtNLM"/>
    </source>
</evidence>
<organism evidence="1 2">
    <name type="scientific">Cladorrhinum samala</name>
    <dbReference type="NCBI Taxonomy" id="585594"/>
    <lineage>
        <taxon>Eukaryota</taxon>
        <taxon>Fungi</taxon>
        <taxon>Dikarya</taxon>
        <taxon>Ascomycota</taxon>
        <taxon>Pezizomycotina</taxon>
        <taxon>Sordariomycetes</taxon>
        <taxon>Sordariomycetidae</taxon>
        <taxon>Sordariales</taxon>
        <taxon>Podosporaceae</taxon>
        <taxon>Cladorrhinum</taxon>
    </lineage>
</organism>
<dbReference type="EMBL" id="MU864962">
    <property type="protein sequence ID" value="KAK4463255.1"/>
    <property type="molecule type" value="Genomic_DNA"/>
</dbReference>
<name>A0AAV9HQZ7_9PEZI</name>
<sequence length="1179" mass="132482">MADPLSLTGTAVGVVSLGIQVCQGLFSYLQAVRGRHKEVQDGIAEAQALLEMFQSINDVLPDFERQDRETAELLLSCLETNESKVLELKQKLDRLKRSVDPATDLKGKVKRSGKALAYPFRVDNMRELQNSVSRLLQALQMGMQVAGFKANVSRRFETNRLDGLQNEVINQKNAIASLGTNLRENTDKISTLRTAMRDFESEIDTRLSEIRTEVSGLGKRLETLNGTHQHLAEEVVQGMSEVKLMVAQSQHQGQSSAERIHRQLLCQMQLLQSIQSHLVSAPQQKPTNASHLSPSSRNQLVKEFEESAVHGNTTAARSVGLCDCMGDPKRTTRASAKLLVLSISVTEQVCGHRPGCPLSKICFQKTKKTVSLRTKFDMLSYFARVVEAGISYTADRLGGFQIAPFIRLKNIVPLSASPVYDLLFNSCDWLQRRPRSKGAIDDHFGNLEHRIMSLYQNRRSSPTDLTELGETHIGCALTFLCFISDALEGEAAYVVLENMERIVQTMVNCGASVNDFISSNDSSSVVICFLVSAYYSSCRWQANRTDNTMLSHYFRATDHTVEDFIFYYSGINLTALTSSLPDVVESMHIPPLISAILARSSRQLAHEIAKRPQELIQHIHGLTVIQWSVGWPQGLRMLLKSDARALIDATGYRGGKITTPPIEAALSIECVESLKALLEAGCDLCIDGSFDGRLPSAMMLAIERSTSPKSVDCLSEFLAHLASRREELLRLAHQHLPQELIQHNGGYEYIPDGNASYLCAQLVKAGVPVPKRLRVPEEIGSVYHLDVPLKHFPRLLEAGFRDWNLLNEAGLTPLMVWREETFFFKMPHGSTVQDTFATIQRLGGLGCLDTFPVDRKKLGVNTEATGWHFLASLFGATFSLKLYLWNPAREHKYLTTVRAFLDNLSNKAKDGCNCWCNANSTGCSPMISLCKSHCRPLRREMGMKDHHGFTSVANSTTSWIRHAFFHHPVRNDISLEGNNGQTTPSNRTLEMVRFLTFEALDMTHTCCRVRCLFHDGMANAPCSDGYWPCRKHIALKCCDPGFAREIREEQQQAAEYLAALMTEFTDVLTRMSDSPRALDAFIFGYWRRRMAEVYAVKSEVVEAINLVVPEVETFVTPEPIKRLLGEDFTFRLDSTSGLACTSKKFEDRKLFDLEEHDYCEWCDEWESSDYEDKEWKDEE</sequence>
<dbReference type="Proteomes" id="UP001321749">
    <property type="component" value="Unassembled WGS sequence"/>
</dbReference>
<evidence type="ECO:0000313" key="1">
    <source>
        <dbReference type="EMBL" id="KAK4463255.1"/>
    </source>
</evidence>